<name>A0A8S5Q4J6_9CAUD</name>
<evidence type="ECO:0000313" key="1">
    <source>
        <dbReference type="EMBL" id="DAE13476.1"/>
    </source>
</evidence>
<protein>
    <submittedName>
        <fullName evidence="1">Uncharacterized protein</fullName>
    </submittedName>
</protein>
<dbReference type="EMBL" id="BK015566">
    <property type="protein sequence ID" value="DAE13476.1"/>
    <property type="molecule type" value="Genomic_DNA"/>
</dbReference>
<reference evidence="1" key="1">
    <citation type="journal article" date="2021" name="Proc. Natl. Acad. Sci. U.S.A.">
        <title>A Catalog of Tens of Thousands of Viruses from Human Metagenomes Reveals Hidden Associations with Chronic Diseases.</title>
        <authorList>
            <person name="Tisza M.J."/>
            <person name="Buck C.B."/>
        </authorList>
    </citation>
    <scope>NUCLEOTIDE SEQUENCE</scope>
    <source>
        <strain evidence="1">CtMYT7</strain>
    </source>
</reference>
<proteinExistence type="predicted"/>
<organism evidence="1">
    <name type="scientific">Myoviridae sp. ctMYT7</name>
    <dbReference type="NCBI Taxonomy" id="2825087"/>
    <lineage>
        <taxon>Viruses</taxon>
        <taxon>Duplodnaviria</taxon>
        <taxon>Heunggongvirae</taxon>
        <taxon>Uroviricota</taxon>
        <taxon>Caudoviricetes</taxon>
    </lineage>
</organism>
<accession>A0A8S5Q4J6</accession>
<sequence length="131" mass="15075">MKKCHIKIEDPIEYLKCLLKTYDDTIVFLDRNVSWDILQEVLTPSSAKFVIYPSKSKNSYYARSIPSSDGWKYCKIPFPIEWYRLSENGVVIFPEFIACGTIDNECCIVITKTVESAFKACEAAISIFHDK</sequence>